<dbReference type="SUPFAM" id="SSF103088">
    <property type="entry name" value="OmpA-like"/>
    <property type="match status" value="1"/>
</dbReference>
<dbReference type="PRINTS" id="PR01023">
    <property type="entry name" value="NAFLGMOTY"/>
</dbReference>
<keyword evidence="3" id="KW-0998">Cell outer membrane</keyword>
<name>A0A6S6T4B0_9GAMM</name>
<proteinExistence type="predicted"/>
<dbReference type="Pfam" id="PF00691">
    <property type="entry name" value="OmpA"/>
    <property type="match status" value="1"/>
</dbReference>
<dbReference type="InterPro" id="IPR006665">
    <property type="entry name" value="OmpA-like"/>
</dbReference>
<keyword evidence="7" id="KW-0449">Lipoprotein</keyword>
<protein>
    <submittedName>
        <fullName evidence="7">Outer membrane lipoprotein omp16</fullName>
    </submittedName>
</protein>
<feature type="chain" id="PRO_5027696065" evidence="5">
    <location>
        <begin position="24"/>
        <end position="226"/>
    </location>
</feature>
<keyword evidence="5" id="KW-0732">Signal</keyword>
<dbReference type="AlphaFoldDB" id="A0A6S6T4B0"/>
<organism evidence="7">
    <name type="scientific">uncultured Thiotrichaceae bacterium</name>
    <dbReference type="NCBI Taxonomy" id="298394"/>
    <lineage>
        <taxon>Bacteria</taxon>
        <taxon>Pseudomonadati</taxon>
        <taxon>Pseudomonadota</taxon>
        <taxon>Gammaproteobacteria</taxon>
        <taxon>Thiotrichales</taxon>
        <taxon>Thiotrichaceae</taxon>
        <taxon>environmental samples</taxon>
    </lineage>
</organism>
<evidence type="ECO:0000256" key="3">
    <source>
        <dbReference type="ARBA" id="ARBA00023237"/>
    </source>
</evidence>
<gene>
    <name evidence="7" type="ORF">HELGO_WM14264</name>
</gene>
<dbReference type="Pfam" id="PF13488">
    <property type="entry name" value="Gly-zipper_Omp"/>
    <property type="match status" value="1"/>
</dbReference>
<dbReference type="PANTHER" id="PTHR30329:SF21">
    <property type="entry name" value="LIPOPROTEIN YIAD-RELATED"/>
    <property type="match status" value="1"/>
</dbReference>
<sequence length="226" mass="24662">MIMKMKRTLLLTGLLGVSLSACTTSELSKTQQGTIIGGVTGAILGKSTSNHDDKRAVIGGVVGAAAGAAIGSYMDKQEQELRTEMEGTGIEIDRQGDNIVLSMPDSITFDTAQSNLKPQFYNTLNTLGSTLKQYDQTRIRIAGHTDSRGSLEYNQQLSVNRANSVRTYLQSQGVPPTRMYAQGFGETRPIADNNTDMGMAKNRRVEITLIPVQQQTQQQQTSNQYH</sequence>
<dbReference type="InterPro" id="IPR036737">
    <property type="entry name" value="OmpA-like_sf"/>
</dbReference>
<evidence type="ECO:0000256" key="4">
    <source>
        <dbReference type="PROSITE-ProRule" id="PRU00473"/>
    </source>
</evidence>
<dbReference type="CDD" id="cd07185">
    <property type="entry name" value="OmpA_C-like"/>
    <property type="match status" value="1"/>
</dbReference>
<dbReference type="Gene3D" id="3.30.1330.60">
    <property type="entry name" value="OmpA-like domain"/>
    <property type="match status" value="1"/>
</dbReference>
<feature type="signal peptide" evidence="5">
    <location>
        <begin position="1"/>
        <end position="23"/>
    </location>
</feature>
<keyword evidence="2 4" id="KW-0472">Membrane</keyword>
<dbReference type="InterPro" id="IPR050330">
    <property type="entry name" value="Bact_OuterMem_StrucFunc"/>
</dbReference>
<accession>A0A6S6T4B0</accession>
<dbReference type="PROSITE" id="PS51257">
    <property type="entry name" value="PROKAR_LIPOPROTEIN"/>
    <property type="match status" value="1"/>
</dbReference>
<feature type="domain" description="OmpA-like" evidence="6">
    <location>
        <begin position="96"/>
        <end position="213"/>
    </location>
</feature>
<evidence type="ECO:0000259" key="6">
    <source>
        <dbReference type="PROSITE" id="PS51123"/>
    </source>
</evidence>
<dbReference type="PRINTS" id="PR01021">
    <property type="entry name" value="OMPADOMAIN"/>
</dbReference>
<evidence type="ECO:0000256" key="5">
    <source>
        <dbReference type="SAM" id="SignalP"/>
    </source>
</evidence>
<dbReference type="InterPro" id="IPR039567">
    <property type="entry name" value="Gly-zipper"/>
</dbReference>
<dbReference type="PANTHER" id="PTHR30329">
    <property type="entry name" value="STATOR ELEMENT OF FLAGELLAR MOTOR COMPLEX"/>
    <property type="match status" value="1"/>
</dbReference>
<evidence type="ECO:0000256" key="1">
    <source>
        <dbReference type="ARBA" id="ARBA00004442"/>
    </source>
</evidence>
<dbReference type="PROSITE" id="PS51123">
    <property type="entry name" value="OMPA_2"/>
    <property type="match status" value="1"/>
</dbReference>
<comment type="subcellular location">
    <subcellularLocation>
        <location evidence="1">Cell outer membrane</location>
    </subcellularLocation>
</comment>
<dbReference type="GO" id="GO:0009279">
    <property type="term" value="C:cell outer membrane"/>
    <property type="evidence" value="ECO:0007669"/>
    <property type="project" value="UniProtKB-SubCell"/>
</dbReference>
<dbReference type="InterPro" id="IPR006664">
    <property type="entry name" value="OMP_bac"/>
</dbReference>
<evidence type="ECO:0000313" key="7">
    <source>
        <dbReference type="EMBL" id="CAA6811577.1"/>
    </source>
</evidence>
<evidence type="ECO:0000256" key="2">
    <source>
        <dbReference type="ARBA" id="ARBA00023136"/>
    </source>
</evidence>
<dbReference type="EMBL" id="CACVAY010000050">
    <property type="protein sequence ID" value="CAA6811577.1"/>
    <property type="molecule type" value="Genomic_DNA"/>
</dbReference>
<reference evidence="7" key="1">
    <citation type="submission" date="2020-01" db="EMBL/GenBank/DDBJ databases">
        <authorList>
            <person name="Meier V. D."/>
            <person name="Meier V D."/>
        </authorList>
    </citation>
    <scope>NUCLEOTIDE SEQUENCE</scope>
    <source>
        <strain evidence="7">HLG_WM_MAG_07</strain>
    </source>
</reference>